<evidence type="ECO:0000256" key="3">
    <source>
        <dbReference type="SAM" id="SignalP"/>
    </source>
</evidence>
<sequence>MKSPLALLLLLAGSVCAQDSTKRHKGEPCDPTRNRLNAETRKFTSDCDAMTFCSSEGVCQPKGCRRDEFPFGYDSEVLLPSMCPRGQFCPDEEDRCLPAVSPGSACQLNRDDQCQPPSDRPELEDGDLTNRGAICFKYACQYANITLGQSCEAENTAYVGYASGGRQFYNIISRDRCAPKLWCNAQTGMCEPKGVVGAACSAHKQCETYSCSTNNTCAEPPGTPLRIQLWEYIVTGAGIILIMVGMSITLFMTHKRSRAKRLHEIRAYFREQTSYRNSIIYMHTNARSRFSMYSATSTLARFGGATGESLEENDDRRGLLERRSRYEDDGQEYQQDYGDEGVGYVNDHHGDVNATPSMPPRRPRTSNGDRRNAREWGMRD</sequence>
<comment type="caution">
    <text evidence="4">The sequence shown here is derived from an EMBL/GenBank/DDBJ whole genome shotgun (WGS) entry which is preliminary data.</text>
</comment>
<dbReference type="EMBL" id="CAJMWS010000311">
    <property type="protein sequence ID" value="CAE6409572.1"/>
    <property type="molecule type" value="Genomic_DNA"/>
</dbReference>
<accession>A0A8H3A9V6</accession>
<feature type="region of interest" description="Disordered" evidence="1">
    <location>
        <begin position="323"/>
        <end position="380"/>
    </location>
</feature>
<feature type="chain" id="PRO_5034304422" evidence="3">
    <location>
        <begin position="18"/>
        <end position="380"/>
    </location>
</feature>
<keyword evidence="2" id="KW-0812">Transmembrane</keyword>
<protein>
    <submittedName>
        <fullName evidence="4">Uncharacterized protein</fullName>
    </submittedName>
</protein>
<feature type="signal peptide" evidence="3">
    <location>
        <begin position="1"/>
        <end position="17"/>
    </location>
</feature>
<keyword evidence="2" id="KW-0472">Membrane</keyword>
<dbReference type="AlphaFoldDB" id="A0A8H3A9V6"/>
<reference evidence="4" key="1">
    <citation type="submission" date="2021-01" db="EMBL/GenBank/DDBJ databases">
        <authorList>
            <person name="Kaushik A."/>
        </authorList>
    </citation>
    <scope>NUCLEOTIDE SEQUENCE</scope>
    <source>
        <strain evidence="4">AG1-1C</strain>
    </source>
</reference>
<name>A0A8H3A9V6_9AGAM</name>
<evidence type="ECO:0000313" key="4">
    <source>
        <dbReference type="EMBL" id="CAE6409572.1"/>
    </source>
</evidence>
<evidence type="ECO:0000313" key="5">
    <source>
        <dbReference type="Proteomes" id="UP000663846"/>
    </source>
</evidence>
<feature type="compositionally biased region" description="Basic and acidic residues" evidence="1">
    <location>
        <begin position="367"/>
        <end position="380"/>
    </location>
</feature>
<gene>
    <name evidence="4" type="ORF">RDB_LOCUS65846</name>
</gene>
<evidence type="ECO:0000256" key="2">
    <source>
        <dbReference type="SAM" id="Phobius"/>
    </source>
</evidence>
<organism evidence="4 5">
    <name type="scientific">Rhizoctonia solani</name>
    <dbReference type="NCBI Taxonomy" id="456999"/>
    <lineage>
        <taxon>Eukaryota</taxon>
        <taxon>Fungi</taxon>
        <taxon>Dikarya</taxon>
        <taxon>Basidiomycota</taxon>
        <taxon>Agaricomycotina</taxon>
        <taxon>Agaricomycetes</taxon>
        <taxon>Cantharellales</taxon>
        <taxon>Ceratobasidiaceae</taxon>
        <taxon>Rhizoctonia</taxon>
    </lineage>
</organism>
<proteinExistence type="predicted"/>
<evidence type="ECO:0000256" key="1">
    <source>
        <dbReference type="SAM" id="MobiDB-lite"/>
    </source>
</evidence>
<keyword evidence="3" id="KW-0732">Signal</keyword>
<keyword evidence="2" id="KW-1133">Transmembrane helix</keyword>
<dbReference type="Proteomes" id="UP000663846">
    <property type="component" value="Unassembled WGS sequence"/>
</dbReference>
<feature type="transmembrane region" description="Helical" evidence="2">
    <location>
        <begin position="229"/>
        <end position="252"/>
    </location>
</feature>